<keyword evidence="1" id="KW-0479">Metal-binding</keyword>
<dbReference type="GO" id="GO:0008270">
    <property type="term" value="F:zinc ion binding"/>
    <property type="evidence" value="ECO:0007669"/>
    <property type="project" value="InterPro"/>
</dbReference>
<dbReference type="InterPro" id="IPR050797">
    <property type="entry name" value="Carb_Metab_Trans_Reg"/>
</dbReference>
<evidence type="ECO:0000256" key="2">
    <source>
        <dbReference type="ARBA" id="ARBA00022833"/>
    </source>
</evidence>
<dbReference type="InterPro" id="IPR007219">
    <property type="entry name" value="XnlR_reg_dom"/>
</dbReference>
<feature type="region of interest" description="Disordered" evidence="7">
    <location>
        <begin position="1"/>
        <end position="22"/>
    </location>
</feature>
<dbReference type="GO" id="GO:0045944">
    <property type="term" value="P:positive regulation of transcription by RNA polymerase II"/>
    <property type="evidence" value="ECO:0007669"/>
    <property type="project" value="EnsemblFungi"/>
</dbReference>
<keyword evidence="4" id="KW-0238">DNA-binding</keyword>
<dbReference type="GO" id="GO:1901717">
    <property type="term" value="P:positive regulation of gamma-aminobutyric acid catabolic process"/>
    <property type="evidence" value="ECO:0007669"/>
    <property type="project" value="EnsemblFungi"/>
</dbReference>
<dbReference type="Pfam" id="PF04082">
    <property type="entry name" value="Fungal_trans"/>
    <property type="match status" value="1"/>
</dbReference>
<keyword evidence="6" id="KW-0539">Nucleus</keyword>
<evidence type="ECO:0000256" key="3">
    <source>
        <dbReference type="ARBA" id="ARBA00023015"/>
    </source>
</evidence>
<dbReference type="InParanoid" id="I2H0K7"/>
<feature type="compositionally biased region" description="Low complexity" evidence="7">
    <location>
        <begin position="693"/>
        <end position="705"/>
    </location>
</feature>
<evidence type="ECO:0000256" key="1">
    <source>
        <dbReference type="ARBA" id="ARBA00022723"/>
    </source>
</evidence>
<sequence>MDYQLNDHNSSISDSDTSNVNTTRAQINNPLESQDAHRIPSKNVPHIRSYPSSTTVLGPTSIYDPLLTSHLPPTNFHLYKVSQTKVIRSISKSTQYLVYQKLDDELLRKQQASIIKINQLVHPYNSVLIELFFTVVHPYFPILNENAFLQQYKRSQFEISPPLLAIIYSLAIRWAYFDPKSNELTLSKCMELAKELQDMAISLFWKSIDISNISLIQAGLLILQAKEDKGKWTLCSSIVSIAENMGLGMDCSDWKIPKWEKNLRIRLAWALWMQEKWISLEESKISHLKLGVNWVVPPLTDENLPDKSIATSIRRFNNDNINGHDTTDPNSKNFDILLSTEELATANSFFKYNVLLSIILGDILLTFFSFSQLPNNISLDRVLKIAKPLQLKLREWYHGLPANLLMTNYKEKKFTSNATLTLSYFAVELTLHRKIISSIKANSPPNLINICRVAAKTRLFAALSFIRDLRVEHKLSFWYSNTTSNIQLISIFAALLYVTSSTPEEKEVYKNATRNYISILKRGAKIFNRKRFALRGIYTYLLQIPGLLLDSQDTTKSNEAPNPSSITNSVYQDGHQLLHDSNNIPIDILQELMDIQENNELRNGSNNDGHSNGQMNQNYSNAIASLINNVGQSPHLLDSLYSSGNTPLVTGPTFPSSMSPNQDFADPINFSDMSMPSEQLPLLNSSDTHNKPLSSFNNSRSNLNRIENDTDANGADAPLEGNNTLGANNTEDIANQTTINNPTPINLEANNLININKTDSVNLESITYDAANFIQFNDNLTNSNNLDMN</sequence>
<dbReference type="GO" id="GO:0001080">
    <property type="term" value="P:nitrogen catabolite activation of transcription from RNA polymerase II promoter"/>
    <property type="evidence" value="ECO:0007669"/>
    <property type="project" value="TreeGrafter"/>
</dbReference>
<organism evidence="9 10">
    <name type="scientific">Henningerozyma blattae (strain ATCC 34711 / CBS 6284 / DSM 70876 / NBRC 10599 / NRRL Y-10934 / UCD 77-7)</name>
    <name type="common">Yeast</name>
    <name type="synonym">Tetrapisispora blattae</name>
    <dbReference type="NCBI Taxonomy" id="1071380"/>
    <lineage>
        <taxon>Eukaryota</taxon>
        <taxon>Fungi</taxon>
        <taxon>Dikarya</taxon>
        <taxon>Ascomycota</taxon>
        <taxon>Saccharomycotina</taxon>
        <taxon>Saccharomycetes</taxon>
        <taxon>Saccharomycetales</taxon>
        <taxon>Saccharomycetaceae</taxon>
        <taxon>Henningerozyma</taxon>
    </lineage>
</organism>
<feature type="region of interest" description="Disordered" evidence="7">
    <location>
        <begin position="687"/>
        <end position="715"/>
    </location>
</feature>
<evidence type="ECO:0000313" key="10">
    <source>
        <dbReference type="Proteomes" id="UP000002866"/>
    </source>
</evidence>
<dbReference type="GO" id="GO:0003713">
    <property type="term" value="F:transcription coactivator activity"/>
    <property type="evidence" value="ECO:0007669"/>
    <property type="project" value="EnsemblFungi"/>
</dbReference>
<name>I2H0K7_HENB6</name>
<accession>I2H0K7</accession>
<feature type="domain" description="Xylanolytic transcriptional activator regulatory" evidence="8">
    <location>
        <begin position="129"/>
        <end position="398"/>
    </location>
</feature>
<gene>
    <name evidence="9" type="primary">TBLA0C00940</name>
    <name evidence="9" type="ORF">TBLA_0C00940</name>
</gene>
<dbReference type="RefSeq" id="XP_004179428.1">
    <property type="nucleotide sequence ID" value="XM_004179380.1"/>
</dbReference>
<dbReference type="EMBL" id="HE806318">
    <property type="protein sequence ID" value="CCH59909.1"/>
    <property type="molecule type" value="Genomic_DNA"/>
</dbReference>
<keyword evidence="5" id="KW-0804">Transcription</keyword>
<dbReference type="PANTHER" id="PTHR31668:SF4">
    <property type="entry name" value="TRANSCRIPTIONAL ACTIVATOR PROTEIN DAL81"/>
    <property type="match status" value="1"/>
</dbReference>
<evidence type="ECO:0000259" key="8">
    <source>
        <dbReference type="Pfam" id="PF04082"/>
    </source>
</evidence>
<dbReference type="AlphaFoldDB" id="I2H0K7"/>
<keyword evidence="10" id="KW-1185">Reference proteome</keyword>
<dbReference type="GO" id="GO:0051123">
    <property type="term" value="P:RNA polymerase II preinitiation complex assembly"/>
    <property type="evidence" value="ECO:0007669"/>
    <property type="project" value="EnsemblFungi"/>
</dbReference>
<evidence type="ECO:0000256" key="7">
    <source>
        <dbReference type="SAM" id="MobiDB-lite"/>
    </source>
</evidence>
<feature type="region of interest" description="Disordered" evidence="7">
    <location>
        <begin position="28"/>
        <end position="47"/>
    </location>
</feature>
<dbReference type="CDD" id="cd12148">
    <property type="entry name" value="fungal_TF_MHR"/>
    <property type="match status" value="1"/>
</dbReference>
<dbReference type="HOGENOM" id="CLU_355719_0_0_1"/>
<dbReference type="GO" id="GO:1901714">
    <property type="term" value="P:positive regulation of urea catabolic process"/>
    <property type="evidence" value="ECO:0007669"/>
    <property type="project" value="EnsemblFungi"/>
</dbReference>
<dbReference type="GeneID" id="14494877"/>
<dbReference type="Proteomes" id="UP000002866">
    <property type="component" value="Chromosome 3"/>
</dbReference>
<dbReference type="FunCoup" id="I2H0K7">
    <property type="interactions" value="358"/>
</dbReference>
<dbReference type="KEGG" id="tbl:TBLA_0C00940"/>
<keyword evidence="2" id="KW-0862">Zinc</keyword>
<dbReference type="PANTHER" id="PTHR31668">
    <property type="entry name" value="GLUCOSE TRANSPORT TRANSCRIPTION REGULATOR RGT1-RELATED-RELATED"/>
    <property type="match status" value="1"/>
</dbReference>
<dbReference type="GO" id="GO:0005634">
    <property type="term" value="C:nucleus"/>
    <property type="evidence" value="ECO:0007669"/>
    <property type="project" value="TreeGrafter"/>
</dbReference>
<protein>
    <recommendedName>
        <fullName evidence="8">Xylanolytic transcriptional activator regulatory domain-containing protein</fullName>
    </recommendedName>
</protein>
<evidence type="ECO:0000256" key="4">
    <source>
        <dbReference type="ARBA" id="ARBA00023125"/>
    </source>
</evidence>
<reference evidence="9 10" key="1">
    <citation type="journal article" date="2011" name="Proc. Natl. Acad. Sci. U.S.A.">
        <title>Evolutionary erosion of yeast sex chromosomes by mating-type switching accidents.</title>
        <authorList>
            <person name="Gordon J.L."/>
            <person name="Armisen D."/>
            <person name="Proux-Wera E."/>
            <person name="Oheigeartaigh S.S."/>
            <person name="Byrne K.P."/>
            <person name="Wolfe K.H."/>
        </authorList>
    </citation>
    <scope>NUCLEOTIDE SEQUENCE [LARGE SCALE GENOMIC DNA]</scope>
    <source>
        <strain evidence="10">ATCC 34711 / CBS 6284 / DSM 70876 / NBRC 10599 / NRRL Y-10934 / UCD 77-7</strain>
    </source>
</reference>
<dbReference type="OrthoDB" id="2264294at2759"/>
<dbReference type="eggNOG" id="ENOG502QQXX">
    <property type="taxonomic scope" value="Eukaryota"/>
</dbReference>
<evidence type="ECO:0000256" key="6">
    <source>
        <dbReference type="ARBA" id="ARBA00023242"/>
    </source>
</evidence>
<evidence type="ECO:0000313" key="9">
    <source>
        <dbReference type="EMBL" id="CCH59909.1"/>
    </source>
</evidence>
<dbReference type="GO" id="GO:0003677">
    <property type="term" value="F:DNA binding"/>
    <property type="evidence" value="ECO:0007669"/>
    <property type="project" value="UniProtKB-KW"/>
</dbReference>
<dbReference type="STRING" id="1071380.I2H0K7"/>
<keyword evidence="3" id="KW-0805">Transcription regulation</keyword>
<evidence type="ECO:0000256" key="5">
    <source>
        <dbReference type="ARBA" id="ARBA00023163"/>
    </source>
</evidence>
<proteinExistence type="predicted"/>